<gene>
    <name evidence="1" type="ordered locus">MAV_2259</name>
</gene>
<dbReference type="RefSeq" id="WP_011724689.1">
    <property type="nucleotide sequence ID" value="NC_008595.1"/>
</dbReference>
<accession>A0A0H3A126</accession>
<organism evidence="1 2">
    <name type="scientific">Mycobacterium avium (strain 104)</name>
    <dbReference type="NCBI Taxonomy" id="243243"/>
    <lineage>
        <taxon>Bacteria</taxon>
        <taxon>Bacillati</taxon>
        <taxon>Actinomycetota</taxon>
        <taxon>Actinomycetes</taxon>
        <taxon>Mycobacteriales</taxon>
        <taxon>Mycobacteriaceae</taxon>
        <taxon>Mycobacterium</taxon>
        <taxon>Mycobacterium avium complex (MAC)</taxon>
    </lineage>
</organism>
<dbReference type="Proteomes" id="UP000001574">
    <property type="component" value="Chromosome"/>
</dbReference>
<dbReference type="EMBL" id="CP000479">
    <property type="protein sequence ID" value="ABK67700.1"/>
    <property type="molecule type" value="Genomic_DNA"/>
</dbReference>
<dbReference type="AlphaFoldDB" id="A0A0H3A126"/>
<evidence type="ECO:0000313" key="1">
    <source>
        <dbReference type="EMBL" id="ABK67700.1"/>
    </source>
</evidence>
<reference evidence="1 2" key="1">
    <citation type="submission" date="2006-10" db="EMBL/GenBank/DDBJ databases">
        <authorList>
            <person name="Fleischmann R.D."/>
            <person name="Dodson R.J."/>
            <person name="Haft D.H."/>
            <person name="Merkel J.S."/>
            <person name="Nelson W.C."/>
            <person name="Fraser C.M."/>
        </authorList>
    </citation>
    <scope>NUCLEOTIDE SEQUENCE [LARGE SCALE GENOMIC DNA]</scope>
    <source>
        <strain evidence="1 2">104</strain>
    </source>
</reference>
<sequence length="90" mass="10193">MTTPEYSIDEVQREIFGTSGAGPERVYVELFAKFMRWPVDKFVLRSVSDTGRTEHHVTWVKGQAIGVASYVRRQGDIEMTAEVRTLNAVS</sequence>
<dbReference type="KEGG" id="mav:MAV_2259"/>
<protein>
    <submittedName>
        <fullName evidence="1">Uncharacterized protein</fullName>
    </submittedName>
</protein>
<dbReference type="HOGENOM" id="CLU_2437606_0_0_11"/>
<name>A0A0H3A126_MYCA1</name>
<proteinExistence type="predicted"/>
<evidence type="ECO:0000313" key="2">
    <source>
        <dbReference type="Proteomes" id="UP000001574"/>
    </source>
</evidence>